<evidence type="ECO:0000256" key="2">
    <source>
        <dbReference type="ARBA" id="ARBA00023239"/>
    </source>
</evidence>
<dbReference type="Pfam" id="PF01903">
    <property type="entry name" value="CbiX"/>
    <property type="match status" value="2"/>
</dbReference>
<evidence type="ECO:0000313" key="3">
    <source>
        <dbReference type="EMBL" id="UPM55698.1"/>
    </source>
</evidence>
<dbReference type="PANTHER" id="PTHR33542">
    <property type="entry name" value="SIROHYDROCHLORIN FERROCHELATASE, CHLOROPLASTIC"/>
    <property type="match status" value="1"/>
</dbReference>
<accession>A0ABY4JS88</accession>
<dbReference type="CDD" id="cd03416">
    <property type="entry name" value="CbiX_SirB_N"/>
    <property type="match status" value="1"/>
</dbReference>
<dbReference type="Proteomes" id="UP000830639">
    <property type="component" value="Chromosome"/>
</dbReference>
<dbReference type="EMBL" id="CP096034">
    <property type="protein sequence ID" value="UPM55698.1"/>
    <property type="molecule type" value="Genomic_DNA"/>
</dbReference>
<evidence type="ECO:0000313" key="4">
    <source>
        <dbReference type="Proteomes" id="UP000830639"/>
    </source>
</evidence>
<evidence type="ECO:0000256" key="1">
    <source>
        <dbReference type="ARBA" id="ARBA00022723"/>
    </source>
</evidence>
<organism evidence="3 4">
    <name type="scientific">Gottfriedia acidiceleris</name>
    <dbReference type="NCBI Taxonomy" id="371036"/>
    <lineage>
        <taxon>Bacteria</taxon>
        <taxon>Bacillati</taxon>
        <taxon>Bacillota</taxon>
        <taxon>Bacilli</taxon>
        <taxon>Bacillales</taxon>
        <taxon>Bacillaceae</taxon>
        <taxon>Gottfriedia</taxon>
    </lineage>
</organism>
<keyword evidence="4" id="KW-1185">Reference proteome</keyword>
<dbReference type="RefSeq" id="WP_248268684.1">
    <property type="nucleotide sequence ID" value="NZ_CP096034.1"/>
</dbReference>
<gene>
    <name evidence="3" type="ORF">MY490_07660</name>
</gene>
<dbReference type="InterPro" id="IPR050963">
    <property type="entry name" value="Sirohydro_Cobaltochel/CbiX"/>
</dbReference>
<proteinExistence type="predicted"/>
<reference evidence="3 4" key="1">
    <citation type="submission" date="2022-04" db="EMBL/GenBank/DDBJ databases">
        <title>Mechanism of arsenic methylation and mitigation arsenic toxicity by Bacillus sp. LH14 from an Arsenic-Contaminated Paddy Soil.</title>
        <authorList>
            <person name="Wang D."/>
        </authorList>
    </citation>
    <scope>NUCLEOTIDE SEQUENCE [LARGE SCALE GENOMIC DNA]</scope>
    <source>
        <strain evidence="3 4">LH14</strain>
    </source>
</reference>
<keyword evidence="2" id="KW-0456">Lyase</keyword>
<dbReference type="Gene3D" id="3.40.50.1400">
    <property type="match status" value="2"/>
</dbReference>
<protein>
    <submittedName>
        <fullName evidence="3">Sirohydrochlorin chelatase</fullName>
    </submittedName>
</protein>
<name>A0ABY4JS88_9BACI</name>
<keyword evidence="1" id="KW-0479">Metal-binding</keyword>
<dbReference type="InterPro" id="IPR002762">
    <property type="entry name" value="CbiX-like"/>
</dbReference>
<dbReference type="SUPFAM" id="SSF53800">
    <property type="entry name" value="Chelatase"/>
    <property type="match status" value="1"/>
</dbReference>
<dbReference type="PANTHER" id="PTHR33542:SF3">
    <property type="entry name" value="SIROHYDROCHLORIN FERROCHELATASE, CHLOROPLASTIC"/>
    <property type="match status" value="1"/>
</dbReference>
<sequence>MDAILYVCHGSRVKSAVHSAIQFVKKVQKQIDCPIQEISFIELAEPSISVGLENCLRKGAKSVTVLPVLLLSANHAKVDIPLEIAKFQKVYPHIKIKIASPIGIHKNMINLIQKRINEKVKYLIKPTKILLVGRGSSDPLTIDDFNSIVKHLETNLKHPVLPAFMAVSKPSINEAWNQLLTEKNHQVIIVPYLFFSGTLMNELKDRIKSLPLEMQNNWILCETLGYDCLITSIFTERIIEAQTNELYTVIK</sequence>